<dbReference type="InterPro" id="IPR016162">
    <property type="entry name" value="Ald_DH_N"/>
</dbReference>
<dbReference type="Pfam" id="PF00171">
    <property type="entry name" value="Aldedh"/>
    <property type="match status" value="1"/>
</dbReference>
<accession>A0ABU0J6P9</accession>
<organism evidence="3 4">
    <name type="scientific">Labrys wisconsinensis</name>
    <dbReference type="NCBI Taxonomy" id="425677"/>
    <lineage>
        <taxon>Bacteria</taxon>
        <taxon>Pseudomonadati</taxon>
        <taxon>Pseudomonadota</taxon>
        <taxon>Alphaproteobacteria</taxon>
        <taxon>Hyphomicrobiales</taxon>
        <taxon>Xanthobacteraceae</taxon>
        <taxon>Labrys</taxon>
    </lineage>
</organism>
<name>A0ABU0J6P9_9HYPH</name>
<keyword evidence="4" id="KW-1185">Reference proteome</keyword>
<gene>
    <name evidence="3" type="ORF">QO011_002149</name>
</gene>
<evidence type="ECO:0000259" key="2">
    <source>
        <dbReference type="Pfam" id="PF00171"/>
    </source>
</evidence>
<dbReference type="InterPro" id="IPR015590">
    <property type="entry name" value="Aldehyde_DH_dom"/>
</dbReference>
<comment type="caution">
    <text evidence="3">The sequence shown here is derived from an EMBL/GenBank/DDBJ whole genome shotgun (WGS) entry which is preliminary data.</text>
</comment>
<dbReference type="PANTHER" id="PTHR11699">
    <property type="entry name" value="ALDEHYDE DEHYDROGENASE-RELATED"/>
    <property type="match status" value="1"/>
</dbReference>
<dbReference type="EMBL" id="JAUSVX010000003">
    <property type="protein sequence ID" value="MDQ0469138.1"/>
    <property type="molecule type" value="Genomic_DNA"/>
</dbReference>
<evidence type="ECO:0000256" key="1">
    <source>
        <dbReference type="ARBA" id="ARBA00023002"/>
    </source>
</evidence>
<sequence length="498" mass="52561">MTRFDPALAALFVDNGFVPAAGAARAVINPATLQQVGRAAEAEAGDIDRVLAAAEAARAPWARLDAKSRARLLHVLAGRIEAADPEPVARLMSLEMGKPYPEAVGELANVPSVFRYFAEMARDEAGRIAGPIQEGSFQFCTYHPYGVSAHILPFNFPVLLMAWTLAASLAAGNVAIVKPAEATTLCTLRFMEHMRALPPGVVGCLPGGPAVGRALVESDRTHAVAFTGSVAAARSVGAACGAQMKPCVLEAGGSDPMIVSAQADLEVAIAGSVMAAFHLSGQVCTSAERFLVHEAVHDDFVAGMVRYARALRIGDGLGETEIGPLVSEAARAKVARLVDDALARGARLEAGGRVPPGRETGWFYEPTVLTGVTPDMAIAREEVFGPVAAITRVGSFDEAIRLANATPFGLGASVFTRDLAEAMRAVAEIEAGMVWVNNPLIDNDALPFGGWKQSGLGRSLGRDGLNAFRRSKMGVIDGRAAVQDWWYPYKPEVFHRPA</sequence>
<feature type="domain" description="Aldehyde dehydrogenase" evidence="2">
    <location>
        <begin position="20"/>
        <end position="472"/>
    </location>
</feature>
<protein>
    <submittedName>
        <fullName evidence="3">Acyl-CoA reductase-like NAD-dependent aldehyde dehydrogenase</fullName>
    </submittedName>
</protein>
<dbReference type="Gene3D" id="3.40.605.10">
    <property type="entry name" value="Aldehyde Dehydrogenase, Chain A, domain 1"/>
    <property type="match status" value="1"/>
</dbReference>
<dbReference type="InterPro" id="IPR016161">
    <property type="entry name" value="Ald_DH/histidinol_DH"/>
</dbReference>
<evidence type="ECO:0000313" key="4">
    <source>
        <dbReference type="Proteomes" id="UP001242480"/>
    </source>
</evidence>
<proteinExistence type="predicted"/>
<evidence type="ECO:0000313" key="3">
    <source>
        <dbReference type="EMBL" id="MDQ0469138.1"/>
    </source>
</evidence>
<dbReference type="Proteomes" id="UP001242480">
    <property type="component" value="Unassembled WGS sequence"/>
</dbReference>
<dbReference type="Gene3D" id="3.40.309.10">
    <property type="entry name" value="Aldehyde Dehydrogenase, Chain A, domain 2"/>
    <property type="match status" value="1"/>
</dbReference>
<dbReference type="SUPFAM" id="SSF53720">
    <property type="entry name" value="ALDH-like"/>
    <property type="match status" value="1"/>
</dbReference>
<reference evidence="3 4" key="1">
    <citation type="submission" date="2023-07" db="EMBL/GenBank/DDBJ databases">
        <title>Genomic Encyclopedia of Type Strains, Phase IV (KMG-IV): sequencing the most valuable type-strain genomes for metagenomic binning, comparative biology and taxonomic classification.</title>
        <authorList>
            <person name="Goeker M."/>
        </authorList>
    </citation>
    <scope>NUCLEOTIDE SEQUENCE [LARGE SCALE GENOMIC DNA]</scope>
    <source>
        <strain evidence="3 4">DSM 19619</strain>
    </source>
</reference>
<dbReference type="RefSeq" id="WP_307271409.1">
    <property type="nucleotide sequence ID" value="NZ_JAUSVX010000003.1"/>
</dbReference>
<dbReference type="InterPro" id="IPR016163">
    <property type="entry name" value="Ald_DH_C"/>
</dbReference>
<keyword evidence="1" id="KW-0560">Oxidoreductase</keyword>